<evidence type="ECO:0000256" key="4">
    <source>
        <dbReference type="ARBA" id="ARBA00022989"/>
    </source>
</evidence>
<dbReference type="CDD" id="cd16015">
    <property type="entry name" value="LTA_synthase"/>
    <property type="match status" value="1"/>
</dbReference>
<dbReference type="PANTHER" id="PTHR47371">
    <property type="entry name" value="LIPOTEICHOIC ACID SYNTHASE"/>
    <property type="match status" value="1"/>
</dbReference>
<name>A0A495REX4_9GAMM</name>
<comment type="caution">
    <text evidence="8">The sequence shown here is derived from an EMBL/GenBank/DDBJ whole genome shotgun (WGS) entry which is preliminary data.</text>
</comment>
<sequence length="488" mass="54589">MFALFPVNAWIIVPLLMISIVLASFVSSKKVKLVIVTLMTIFIVMELISIYFSGGFINYQFYVNLNINDIIEGLFIFKIQALLAIVAFFVLVFLLVKLSTYFQQKLHFIIRLAILIIALFSLNYHNGPIDKLVEIYRVIRAPKVAFNDALGALNLASYPVKEDIEATKGKNIIVLSLESFEQGFLDRPNITPNLNKLKHQYSFYPNIPMGMGSSWTTASMYTYMTGMPFLIGGVNTSPLSDISQTQLVSLGDVLHKADYQTRYIIGSPTFAGIGHIISLFGVDIISEKNYPGKYPTAPFGLYDKDTFDIAEHQVEELSKSDQPFALFISTISTHAPNGFYDQRMENVIDKQLDDMSFAAASLDYNLGQFIDYLEQKGLLANTVFYIFPDHLMMGSGTKTIATLSENPRFLYLLTNAQAADLGEYTAKEGNIYQLDLPRIILDGAQIKTNARFWTDSFSIGNGENRAAMIENNITNIATLNRSAGVIQP</sequence>
<dbReference type="SUPFAM" id="SSF53649">
    <property type="entry name" value="Alkaline phosphatase-like"/>
    <property type="match status" value="1"/>
</dbReference>
<keyword evidence="4 6" id="KW-1133">Transmembrane helix</keyword>
<feature type="domain" description="Sulfatase N-terminal" evidence="7">
    <location>
        <begin position="170"/>
        <end position="394"/>
    </location>
</feature>
<evidence type="ECO:0000256" key="6">
    <source>
        <dbReference type="SAM" id="Phobius"/>
    </source>
</evidence>
<dbReference type="Pfam" id="PF00884">
    <property type="entry name" value="Sulfatase"/>
    <property type="match status" value="1"/>
</dbReference>
<proteinExistence type="predicted"/>
<evidence type="ECO:0000256" key="3">
    <source>
        <dbReference type="ARBA" id="ARBA00022692"/>
    </source>
</evidence>
<dbReference type="GO" id="GO:0005886">
    <property type="term" value="C:plasma membrane"/>
    <property type="evidence" value="ECO:0007669"/>
    <property type="project" value="UniProtKB-SubCell"/>
</dbReference>
<evidence type="ECO:0000256" key="1">
    <source>
        <dbReference type="ARBA" id="ARBA00004651"/>
    </source>
</evidence>
<dbReference type="InterPro" id="IPR017850">
    <property type="entry name" value="Alkaline_phosphatase_core_sf"/>
</dbReference>
<feature type="transmembrane region" description="Helical" evidence="6">
    <location>
        <begin position="108"/>
        <end position="125"/>
    </location>
</feature>
<dbReference type="GO" id="GO:0016740">
    <property type="term" value="F:transferase activity"/>
    <property type="evidence" value="ECO:0007669"/>
    <property type="project" value="UniProtKB-KW"/>
</dbReference>
<dbReference type="EMBL" id="RBWY01000002">
    <property type="protein sequence ID" value="RKS85959.1"/>
    <property type="molecule type" value="Genomic_DNA"/>
</dbReference>
<feature type="transmembrane region" description="Helical" evidence="6">
    <location>
        <begin position="6"/>
        <end position="26"/>
    </location>
</feature>
<keyword evidence="2" id="KW-1003">Cell membrane</keyword>
<evidence type="ECO:0000313" key="8">
    <source>
        <dbReference type="EMBL" id="RKS85959.1"/>
    </source>
</evidence>
<dbReference type="OrthoDB" id="9760224at2"/>
<dbReference type="RefSeq" id="WP_121145045.1">
    <property type="nucleotide sequence ID" value="NZ_RBWY01000002.1"/>
</dbReference>
<dbReference type="AlphaFoldDB" id="A0A495REX4"/>
<gene>
    <name evidence="8" type="ORF">DES39_1377</name>
</gene>
<dbReference type="PANTHER" id="PTHR47371:SF3">
    <property type="entry name" value="PHOSPHOGLYCEROL TRANSFERASE I"/>
    <property type="match status" value="1"/>
</dbReference>
<dbReference type="InterPro" id="IPR000917">
    <property type="entry name" value="Sulfatase_N"/>
</dbReference>
<keyword evidence="5 6" id="KW-0472">Membrane</keyword>
<accession>A0A495REX4</accession>
<evidence type="ECO:0000256" key="2">
    <source>
        <dbReference type="ARBA" id="ARBA00022475"/>
    </source>
</evidence>
<dbReference type="Gene3D" id="3.40.720.10">
    <property type="entry name" value="Alkaline Phosphatase, subunit A"/>
    <property type="match status" value="1"/>
</dbReference>
<protein>
    <submittedName>
        <fullName evidence="8">Phosphoglycerol transferase</fullName>
    </submittedName>
</protein>
<feature type="transmembrane region" description="Helical" evidence="6">
    <location>
        <begin position="33"/>
        <end position="54"/>
    </location>
</feature>
<dbReference type="InterPro" id="IPR050448">
    <property type="entry name" value="OpgB/LTA_synthase_biosynth"/>
</dbReference>
<organism evidence="8 9">
    <name type="scientific">Orbus hercynius</name>
    <dbReference type="NCBI Taxonomy" id="593135"/>
    <lineage>
        <taxon>Bacteria</taxon>
        <taxon>Pseudomonadati</taxon>
        <taxon>Pseudomonadota</taxon>
        <taxon>Gammaproteobacteria</taxon>
        <taxon>Orbales</taxon>
        <taxon>Orbaceae</taxon>
        <taxon>Orbus</taxon>
    </lineage>
</organism>
<keyword evidence="3 6" id="KW-0812">Transmembrane</keyword>
<dbReference type="Proteomes" id="UP000278542">
    <property type="component" value="Unassembled WGS sequence"/>
</dbReference>
<keyword evidence="8" id="KW-0808">Transferase</keyword>
<reference evidence="8 9" key="1">
    <citation type="submission" date="2018-10" db="EMBL/GenBank/DDBJ databases">
        <title>Genomic Encyclopedia of Type Strains, Phase IV (KMG-IV): sequencing the most valuable type-strain genomes for metagenomic binning, comparative biology and taxonomic classification.</title>
        <authorList>
            <person name="Goeker M."/>
        </authorList>
    </citation>
    <scope>NUCLEOTIDE SEQUENCE [LARGE SCALE GENOMIC DNA]</scope>
    <source>
        <strain evidence="8 9">DSM 22228</strain>
    </source>
</reference>
<feature type="transmembrane region" description="Helical" evidence="6">
    <location>
        <begin position="74"/>
        <end position="96"/>
    </location>
</feature>
<keyword evidence="9" id="KW-1185">Reference proteome</keyword>
<evidence type="ECO:0000313" key="9">
    <source>
        <dbReference type="Proteomes" id="UP000278542"/>
    </source>
</evidence>
<evidence type="ECO:0000256" key="5">
    <source>
        <dbReference type="ARBA" id="ARBA00023136"/>
    </source>
</evidence>
<comment type="subcellular location">
    <subcellularLocation>
        <location evidence="1">Cell membrane</location>
        <topology evidence="1">Multi-pass membrane protein</topology>
    </subcellularLocation>
</comment>
<evidence type="ECO:0000259" key="7">
    <source>
        <dbReference type="Pfam" id="PF00884"/>
    </source>
</evidence>